<reference evidence="1 2" key="2">
    <citation type="submission" date="2016-08" db="EMBL/GenBank/DDBJ databases">
        <title>Pervasive Adenine N6-methylation of Active Genes in Fungi.</title>
        <authorList>
            <consortium name="DOE Joint Genome Institute"/>
            <person name="Mondo S.J."/>
            <person name="Dannebaum R.O."/>
            <person name="Kuo R.C."/>
            <person name="Labutti K."/>
            <person name="Haridas S."/>
            <person name="Kuo A."/>
            <person name="Salamov A."/>
            <person name="Ahrendt S.R."/>
            <person name="Lipzen A."/>
            <person name="Sullivan W."/>
            <person name="Andreopoulos W.B."/>
            <person name="Clum A."/>
            <person name="Lindquist E."/>
            <person name="Daum C."/>
            <person name="Ramamoorthy G.K."/>
            <person name="Gryganskyi A."/>
            <person name="Culley D."/>
            <person name="Magnuson J.K."/>
            <person name="James T.Y."/>
            <person name="O'Malley M.A."/>
            <person name="Stajich J.E."/>
            <person name="Spatafora J.W."/>
            <person name="Visel A."/>
            <person name="Grigoriev I.V."/>
        </authorList>
    </citation>
    <scope>NUCLEOTIDE SEQUENCE [LARGE SCALE GENOMIC DNA]</scope>
    <source>
        <strain evidence="2">finn</strain>
    </source>
</reference>
<gene>
    <name evidence="1" type="ORF">BCR36DRAFT_415648</name>
</gene>
<evidence type="ECO:0000313" key="2">
    <source>
        <dbReference type="Proteomes" id="UP000193719"/>
    </source>
</evidence>
<accession>A0A1Y1UY22</accession>
<proteinExistence type="predicted"/>
<name>A0A1Y1UY22_9FUNG</name>
<dbReference type="EMBL" id="MCFH01000054">
    <property type="protein sequence ID" value="ORX43238.1"/>
    <property type="molecule type" value="Genomic_DNA"/>
</dbReference>
<keyword evidence="2" id="KW-1185">Reference proteome</keyword>
<reference evidence="1 2" key="1">
    <citation type="submission" date="2016-08" db="EMBL/GenBank/DDBJ databases">
        <title>Genomes of anaerobic fungi encode conserved fungal cellulosomes for biomass hydrolysis.</title>
        <authorList>
            <consortium name="DOE Joint Genome Institute"/>
            <person name="Haitjema C.H."/>
            <person name="Gilmore S.P."/>
            <person name="Henske J.K."/>
            <person name="Solomon K.V."/>
            <person name="De Groot R."/>
            <person name="Kuo A."/>
            <person name="Mondo S.J."/>
            <person name="Salamov A.A."/>
            <person name="Labutti K."/>
            <person name="Zhao Z."/>
            <person name="Chiniquy J."/>
            <person name="Barry K."/>
            <person name="Brewer H.M."/>
            <person name="Purvine S.O."/>
            <person name="Wright A.T."/>
            <person name="Boxma B."/>
            <person name="Van Alen T."/>
            <person name="Hackstein J.H."/>
            <person name="Baker S.E."/>
            <person name="Grigoriev I.V."/>
            <person name="O'Malley M.A."/>
        </authorList>
    </citation>
    <scope>NUCLEOTIDE SEQUENCE [LARGE SCALE GENOMIC DNA]</scope>
    <source>
        <strain evidence="2">finn</strain>
    </source>
</reference>
<comment type="caution">
    <text evidence="1">The sequence shown here is derived from an EMBL/GenBank/DDBJ whole genome shotgun (WGS) entry which is preliminary data.</text>
</comment>
<protein>
    <submittedName>
        <fullName evidence="1">Uncharacterized protein</fullName>
    </submittedName>
</protein>
<sequence>MSIINDVIIKSIVKLFYNNINMIESINNDCFVNCYINKKLFNNHKSQNDIKDNLLTMRNECKNKENIPNENKFLKYIAFKTSNKEREVELNIEINERQSENKFYLLKCKFATKKDETLNKIAQKIKDLSDEDFRNSIDISELNLSENNKIKTTISSNNQFQSECFYIYHIIMVKYLEIYIGYPFSTISTKRGIRGTKDKPSKIYKFLELYKKKESNELIYYLDSFIDYDESQTKYTFKDEIKYKIELYNYSTLFPTLNNVNSNQQSPLPQTETYQSNYPQNINNNVFPNNTALPSSSNNNNNLNDLIQNNNLFNTYIQNIDSSFIQYCYEQILLYNILNLINSLMQLKYINIQDPQYLSKIEERIKNISEEIQQLITNIQILFLFIFYTKLYNVNY</sequence>
<organism evidence="1 2">
    <name type="scientific">Piromyces finnis</name>
    <dbReference type="NCBI Taxonomy" id="1754191"/>
    <lineage>
        <taxon>Eukaryota</taxon>
        <taxon>Fungi</taxon>
        <taxon>Fungi incertae sedis</taxon>
        <taxon>Chytridiomycota</taxon>
        <taxon>Chytridiomycota incertae sedis</taxon>
        <taxon>Neocallimastigomycetes</taxon>
        <taxon>Neocallimastigales</taxon>
        <taxon>Neocallimastigaceae</taxon>
        <taxon>Piromyces</taxon>
    </lineage>
</organism>
<dbReference type="AlphaFoldDB" id="A0A1Y1UY22"/>
<dbReference type="Proteomes" id="UP000193719">
    <property type="component" value="Unassembled WGS sequence"/>
</dbReference>
<evidence type="ECO:0000313" key="1">
    <source>
        <dbReference type="EMBL" id="ORX43238.1"/>
    </source>
</evidence>